<evidence type="ECO:0000313" key="3">
    <source>
        <dbReference type="Proteomes" id="UP000016521"/>
    </source>
</evidence>
<keyword evidence="1" id="KW-1133">Transmembrane helix</keyword>
<dbReference type="EMBL" id="CP011924">
    <property type="protein sequence ID" value="ATD08175.1"/>
    <property type="molecule type" value="Genomic_DNA"/>
</dbReference>
<organism evidence="2 3">
    <name type="scientific">Pseudoalteromonas piscicida</name>
    <dbReference type="NCBI Taxonomy" id="43662"/>
    <lineage>
        <taxon>Bacteria</taxon>
        <taxon>Pseudomonadati</taxon>
        <taxon>Pseudomonadota</taxon>
        <taxon>Gammaproteobacteria</taxon>
        <taxon>Alteromonadales</taxon>
        <taxon>Pseudoalteromonadaceae</taxon>
        <taxon>Pseudoalteromonas</taxon>
    </lineage>
</organism>
<name>A0ABM6NGM5_PSEO7</name>
<keyword evidence="1" id="KW-0472">Membrane</keyword>
<feature type="transmembrane region" description="Helical" evidence="1">
    <location>
        <begin position="9"/>
        <end position="30"/>
    </location>
</feature>
<protein>
    <submittedName>
        <fullName evidence="2">Uncharacterized protein</fullName>
    </submittedName>
</protein>
<sequence length="43" mass="5130">MWFKNGERVLIELVLTGLYLYTVLLCFSYSQENDSLGRFYPYS</sequence>
<gene>
    <name evidence="2" type="ORF">PPIS_a3372</name>
</gene>
<evidence type="ECO:0000313" key="2">
    <source>
        <dbReference type="EMBL" id="ATD08175.1"/>
    </source>
</evidence>
<accession>A0ABM6NGM5</accession>
<reference evidence="2 3" key="1">
    <citation type="submission" date="2015-06" db="EMBL/GenBank/DDBJ databases">
        <authorList>
            <person name="Xie B.-B."/>
            <person name="Rong J.-C."/>
            <person name="Qin Q.-L."/>
            <person name="Zhang Y.-Z."/>
        </authorList>
    </citation>
    <scope>NUCLEOTIDE SEQUENCE [LARGE SCALE GENOMIC DNA]</scope>
    <source>
        <strain evidence="2 3">JCM 20779</strain>
    </source>
</reference>
<keyword evidence="3" id="KW-1185">Reference proteome</keyword>
<keyword evidence="1" id="KW-0812">Transmembrane</keyword>
<dbReference type="Proteomes" id="UP000016521">
    <property type="component" value="Chromosome I"/>
</dbReference>
<proteinExistence type="predicted"/>
<evidence type="ECO:0000256" key="1">
    <source>
        <dbReference type="SAM" id="Phobius"/>
    </source>
</evidence>